<gene>
    <name evidence="1" type="ORF">PXEA_LOCUS36615</name>
</gene>
<dbReference type="AlphaFoldDB" id="A0A3S5BCV0"/>
<organism evidence="1 2">
    <name type="scientific">Protopolystoma xenopodis</name>
    <dbReference type="NCBI Taxonomy" id="117903"/>
    <lineage>
        <taxon>Eukaryota</taxon>
        <taxon>Metazoa</taxon>
        <taxon>Spiralia</taxon>
        <taxon>Lophotrochozoa</taxon>
        <taxon>Platyhelminthes</taxon>
        <taxon>Monogenea</taxon>
        <taxon>Polyopisthocotylea</taxon>
        <taxon>Polystomatidea</taxon>
        <taxon>Polystomatidae</taxon>
        <taxon>Protopolystoma</taxon>
    </lineage>
</organism>
<evidence type="ECO:0000313" key="1">
    <source>
        <dbReference type="EMBL" id="VEL43175.1"/>
    </source>
</evidence>
<comment type="caution">
    <text evidence="1">The sequence shown here is derived from an EMBL/GenBank/DDBJ whole genome shotgun (WGS) entry which is preliminary data.</text>
</comment>
<proteinExistence type="predicted"/>
<evidence type="ECO:0000313" key="2">
    <source>
        <dbReference type="Proteomes" id="UP000784294"/>
    </source>
</evidence>
<name>A0A3S5BCV0_9PLAT</name>
<keyword evidence="2" id="KW-1185">Reference proteome</keyword>
<sequence>MAFHLVHLECPYPPAEPDLAGASFPVLDLPIPVSQAVPSTSNFTCPAHSGSIVGNAGLSNVDTPATQSTSPPIDEAFATPNVTVVKTGGISATADVDTEESFPPIHSMATAIPGNITSMPAFTIAETAIATTSHTPVTIGAVHLDTISGFDTISGSAGKSLAGRPNNGNLAVFFEFTHSLHFIHRFHSSICFLSTSCFECYFHD</sequence>
<accession>A0A3S5BCV0</accession>
<dbReference type="Proteomes" id="UP000784294">
    <property type="component" value="Unassembled WGS sequence"/>
</dbReference>
<reference evidence="1" key="1">
    <citation type="submission" date="2018-11" db="EMBL/GenBank/DDBJ databases">
        <authorList>
            <consortium name="Pathogen Informatics"/>
        </authorList>
    </citation>
    <scope>NUCLEOTIDE SEQUENCE</scope>
</reference>
<dbReference type="EMBL" id="CAAALY010279326">
    <property type="protein sequence ID" value="VEL43175.1"/>
    <property type="molecule type" value="Genomic_DNA"/>
</dbReference>
<protein>
    <submittedName>
        <fullName evidence="1">Uncharacterized protein</fullName>
    </submittedName>
</protein>